<dbReference type="OMA" id="NINIWNT"/>
<reference evidence="1 2" key="1">
    <citation type="submission" date="2015-12" db="EMBL/GenBank/DDBJ databases">
        <title>Dictyostelia acquired genes for synthesis and detection of signals that induce cell-type specialization by lateral gene transfer from prokaryotes.</title>
        <authorList>
            <person name="Gloeckner G."/>
            <person name="Schaap P."/>
        </authorList>
    </citation>
    <scope>NUCLEOTIDE SEQUENCE [LARGE SCALE GENOMIC DNA]</scope>
    <source>
        <strain evidence="1 2">TK</strain>
    </source>
</reference>
<evidence type="ECO:0000313" key="2">
    <source>
        <dbReference type="Proteomes" id="UP000076078"/>
    </source>
</evidence>
<gene>
    <name evidence="1" type="ORF">DLAC_10080</name>
</gene>
<dbReference type="InterPro" id="IPR015943">
    <property type="entry name" value="WD40/YVTN_repeat-like_dom_sf"/>
</dbReference>
<dbReference type="AlphaFoldDB" id="A0A151Z660"/>
<dbReference type="EMBL" id="LODT01000041">
    <property type="protein sequence ID" value="KYQ89418.1"/>
    <property type="molecule type" value="Genomic_DNA"/>
</dbReference>
<proteinExistence type="predicted"/>
<accession>A0A151Z660</accession>
<dbReference type="Proteomes" id="UP000076078">
    <property type="component" value="Unassembled WGS sequence"/>
</dbReference>
<dbReference type="OrthoDB" id="10687892at2759"/>
<dbReference type="SUPFAM" id="SSF50978">
    <property type="entry name" value="WD40 repeat-like"/>
    <property type="match status" value="1"/>
</dbReference>
<protein>
    <recommendedName>
        <fullName evidence="3">WD40 repeat-containing protein</fullName>
    </recommendedName>
</protein>
<dbReference type="InParanoid" id="A0A151Z660"/>
<dbReference type="FunCoup" id="A0A151Z660">
    <property type="interactions" value="737"/>
</dbReference>
<sequence>MNGKNKDSINIKCIPIILVIQIISYLKTLNDCLSVIGTCKYFYICLTNQIEFYKTIYTFYGKEHRYLIDLLIRKHSEYLRSTNRNTTIQVKLPNPTDDSFLLSFLSFYSDTNYYSPLNFVIRQLDARTQLTRNIVSFNSFKSPKKYQSSMEKRLVDKFYKNKRFKSYKFTSICKYPLENKLIIGGYELDDPGKPFLSIYNPVSDYLTLDLVDIDHYTFLKTDLKNNICKIQSISCENDMVCYSTSYDNQIPLLKLYDQDCEFTTMKRIEIECSPNAIKSIRKVKLSPDATRLSVSGVDGQLKIYDVETQKILFQVKQPVMPIHDHSFDNNELLFSGEILKNGNSYYRSTGFWKLFDIRESNKVLSCAEGYELYGITRNPMNHNLIATVMRRSLANVYDRRTMKKITLFQPTTDASRTIDLHQQFKECIKDSIKWMYGNYLASSEGSIINIWDSQNGKSVAALKPTNESDNKYSQFDISDSGLYLYSNQGFIWSCEDLTKLSISSFLNKPKTR</sequence>
<dbReference type="InterPro" id="IPR036322">
    <property type="entry name" value="WD40_repeat_dom_sf"/>
</dbReference>
<evidence type="ECO:0008006" key="3">
    <source>
        <dbReference type="Google" id="ProtNLM"/>
    </source>
</evidence>
<comment type="caution">
    <text evidence="1">The sequence shown here is derived from an EMBL/GenBank/DDBJ whole genome shotgun (WGS) entry which is preliminary data.</text>
</comment>
<organism evidence="1 2">
    <name type="scientific">Tieghemostelium lacteum</name>
    <name type="common">Slime mold</name>
    <name type="synonym">Dictyostelium lacteum</name>
    <dbReference type="NCBI Taxonomy" id="361077"/>
    <lineage>
        <taxon>Eukaryota</taxon>
        <taxon>Amoebozoa</taxon>
        <taxon>Evosea</taxon>
        <taxon>Eumycetozoa</taxon>
        <taxon>Dictyostelia</taxon>
        <taxon>Dictyosteliales</taxon>
        <taxon>Raperosteliaceae</taxon>
        <taxon>Tieghemostelium</taxon>
    </lineage>
</organism>
<dbReference type="Gene3D" id="2.130.10.10">
    <property type="entry name" value="YVTN repeat-like/Quinoprotein amine dehydrogenase"/>
    <property type="match status" value="1"/>
</dbReference>
<evidence type="ECO:0000313" key="1">
    <source>
        <dbReference type="EMBL" id="KYQ89418.1"/>
    </source>
</evidence>
<keyword evidence="2" id="KW-1185">Reference proteome</keyword>
<name>A0A151Z660_TIELA</name>